<comment type="catalytic activity">
    <reaction evidence="3">
        <text>3',5'-cyclic UMP + H2O = UMP + H(+)</text>
        <dbReference type="Rhea" id="RHEA:70575"/>
        <dbReference type="ChEBI" id="CHEBI:15377"/>
        <dbReference type="ChEBI" id="CHEBI:15378"/>
        <dbReference type="ChEBI" id="CHEBI:57865"/>
        <dbReference type="ChEBI" id="CHEBI:184387"/>
    </reaction>
    <physiologicalReaction direction="left-to-right" evidence="3">
        <dbReference type="Rhea" id="RHEA:70576"/>
    </physiologicalReaction>
</comment>
<dbReference type="InterPro" id="IPR050662">
    <property type="entry name" value="Sec-metab_biosynth-thioest"/>
</dbReference>
<dbReference type="InterPro" id="IPR001279">
    <property type="entry name" value="Metallo-B-lactamas"/>
</dbReference>
<dbReference type="PANTHER" id="PTHR23131:SF0">
    <property type="entry name" value="ENDORIBONUCLEASE LACTB2"/>
    <property type="match status" value="1"/>
</dbReference>
<dbReference type="Gene3D" id="3.60.15.10">
    <property type="entry name" value="Ribonuclease Z/Hydroxyacylglutathione hydrolase-like"/>
    <property type="match status" value="1"/>
</dbReference>
<keyword evidence="6" id="KW-1185">Reference proteome</keyword>
<dbReference type="EMBL" id="JARLKY010000018">
    <property type="protein sequence ID" value="MEC0227175.1"/>
    <property type="molecule type" value="Genomic_DNA"/>
</dbReference>
<evidence type="ECO:0000313" key="5">
    <source>
        <dbReference type="EMBL" id="MEC0227175.1"/>
    </source>
</evidence>
<comment type="function">
    <text evidence="2">Counteracts the endogenous Pycsar antiviral defense system. Phosphodiesterase that enables metal-dependent hydrolysis of host cyclic nucleotide Pycsar defense signals such as cCMP and cUMP.</text>
</comment>
<dbReference type="Proteomes" id="UP001338137">
    <property type="component" value="Unassembled WGS sequence"/>
</dbReference>
<dbReference type="RefSeq" id="WP_326071545.1">
    <property type="nucleotide sequence ID" value="NZ_JARLKY010000018.1"/>
</dbReference>
<name>A0ABU6FZM7_9BACL</name>
<reference evidence="5 6" key="1">
    <citation type="submission" date="2023-03" db="EMBL/GenBank/DDBJ databases">
        <title>Bacillus Genome Sequencing.</title>
        <authorList>
            <person name="Dunlap C."/>
        </authorList>
    </citation>
    <scope>NUCLEOTIDE SEQUENCE [LARGE SCALE GENOMIC DNA]</scope>
    <source>
        <strain evidence="5 6">BD-533</strain>
    </source>
</reference>
<evidence type="ECO:0000256" key="1">
    <source>
        <dbReference type="ARBA" id="ARBA00034221"/>
    </source>
</evidence>
<dbReference type="InterPro" id="IPR036866">
    <property type="entry name" value="RibonucZ/Hydroxyglut_hydro"/>
</dbReference>
<accession>A0ABU6FZM7</accession>
<dbReference type="SMART" id="SM00849">
    <property type="entry name" value="Lactamase_B"/>
    <property type="match status" value="1"/>
</dbReference>
<protein>
    <submittedName>
        <fullName evidence="5">MBL fold metallo-hydrolase</fullName>
    </submittedName>
</protein>
<evidence type="ECO:0000256" key="3">
    <source>
        <dbReference type="ARBA" id="ARBA00048505"/>
    </source>
</evidence>
<evidence type="ECO:0000313" key="6">
    <source>
        <dbReference type="Proteomes" id="UP001338137"/>
    </source>
</evidence>
<organism evidence="5 6">
    <name type="scientific">Paenibacillus alba</name>
    <dbReference type="NCBI Taxonomy" id="1197127"/>
    <lineage>
        <taxon>Bacteria</taxon>
        <taxon>Bacillati</taxon>
        <taxon>Bacillota</taxon>
        <taxon>Bacilli</taxon>
        <taxon>Bacillales</taxon>
        <taxon>Paenibacillaceae</taxon>
        <taxon>Paenibacillus</taxon>
    </lineage>
</organism>
<feature type="domain" description="Metallo-beta-lactamase" evidence="4">
    <location>
        <begin position="18"/>
        <end position="205"/>
    </location>
</feature>
<proteinExistence type="predicted"/>
<evidence type="ECO:0000259" key="4">
    <source>
        <dbReference type="SMART" id="SM00849"/>
    </source>
</evidence>
<dbReference type="SUPFAM" id="SSF56281">
    <property type="entry name" value="Metallo-hydrolase/oxidoreductase"/>
    <property type="match status" value="1"/>
</dbReference>
<sequence>MIQYRNEYATVFQSVLYQTTSTVVQTKDLILVVDPNWLPNEVEEIQQYVNRIKGERDIYLLFTHGDFDHIIGYQAFPDAKAIGSAGLQQHPQKERKLQLIREFDAKHYVVRNYPLSFPDLDLVIYKDGEKLQVGSTTLTFYQAPGHTADGLITIVEPQGIVIAGDYLSDFELPFIYQSAKGYRQTLDKVEQLYETHRVNLLVPGHGAATADSVEMQRRLKMASDYLDRLCRAVIANDELALEALKQEHAFPSSFTEECHQENIQVIRREFVDAHV</sequence>
<gene>
    <name evidence="5" type="ORF">P4I72_08570</name>
</gene>
<comment type="caution">
    <text evidence="5">The sequence shown here is derived from an EMBL/GenBank/DDBJ whole genome shotgun (WGS) entry which is preliminary data.</text>
</comment>
<comment type="catalytic activity">
    <reaction evidence="1">
        <text>3',5'-cyclic CMP + H2O = CMP + H(+)</text>
        <dbReference type="Rhea" id="RHEA:72675"/>
        <dbReference type="ChEBI" id="CHEBI:15377"/>
        <dbReference type="ChEBI" id="CHEBI:15378"/>
        <dbReference type="ChEBI" id="CHEBI:58003"/>
        <dbReference type="ChEBI" id="CHEBI:60377"/>
    </reaction>
    <physiologicalReaction direction="left-to-right" evidence="1">
        <dbReference type="Rhea" id="RHEA:72676"/>
    </physiologicalReaction>
</comment>
<dbReference type="PANTHER" id="PTHR23131">
    <property type="entry name" value="ENDORIBONUCLEASE LACTB2"/>
    <property type="match status" value="1"/>
</dbReference>
<evidence type="ECO:0000256" key="2">
    <source>
        <dbReference type="ARBA" id="ARBA00034301"/>
    </source>
</evidence>
<dbReference type="Pfam" id="PF00753">
    <property type="entry name" value="Lactamase_B"/>
    <property type="match status" value="1"/>
</dbReference>